<dbReference type="EC" id="6.3.2.17" evidence="7"/>
<dbReference type="InterPro" id="IPR036615">
    <property type="entry name" value="Mur_ligase_C_dom_sf"/>
</dbReference>
<dbReference type="SUPFAM" id="SSF53623">
    <property type="entry name" value="MurD-like peptide ligases, catalytic domain"/>
    <property type="match status" value="1"/>
</dbReference>
<dbReference type="InterPro" id="IPR036565">
    <property type="entry name" value="Mur-like_cat_sf"/>
</dbReference>
<dbReference type="GO" id="GO:0005737">
    <property type="term" value="C:cytoplasm"/>
    <property type="evidence" value="ECO:0007669"/>
    <property type="project" value="TreeGrafter"/>
</dbReference>
<evidence type="ECO:0000256" key="5">
    <source>
        <dbReference type="ARBA" id="ARBA00022840"/>
    </source>
</evidence>
<dbReference type="GO" id="GO:0005524">
    <property type="term" value="F:ATP binding"/>
    <property type="evidence" value="ECO:0007669"/>
    <property type="project" value="UniProtKB-KW"/>
</dbReference>
<evidence type="ECO:0000313" key="7">
    <source>
        <dbReference type="EMBL" id="SFV50628.1"/>
    </source>
</evidence>
<evidence type="ECO:0000256" key="1">
    <source>
        <dbReference type="ARBA" id="ARBA00008276"/>
    </source>
</evidence>
<keyword evidence="2 7" id="KW-0436">Ligase</keyword>
<dbReference type="PANTHER" id="PTHR11136">
    <property type="entry name" value="FOLYLPOLYGLUTAMATE SYNTHASE-RELATED"/>
    <property type="match status" value="1"/>
</dbReference>
<dbReference type="InterPro" id="IPR001645">
    <property type="entry name" value="Folylpolyglutamate_synth"/>
</dbReference>
<evidence type="ECO:0000256" key="6">
    <source>
        <dbReference type="ARBA" id="ARBA00022842"/>
    </source>
</evidence>
<dbReference type="Gene3D" id="3.40.1190.10">
    <property type="entry name" value="Mur-like, catalytic domain"/>
    <property type="match status" value="1"/>
</dbReference>
<dbReference type="SUPFAM" id="SSF53244">
    <property type="entry name" value="MurD-like peptide ligases, peptide-binding domain"/>
    <property type="match status" value="1"/>
</dbReference>
<protein>
    <submittedName>
        <fullName evidence="7">Dihydrofolate synthase @ Folylpolyglutamate synthase</fullName>
        <ecNumber evidence="7">6.3.2.12</ecNumber>
        <ecNumber evidence="7">6.3.2.17</ecNumber>
    </submittedName>
</protein>
<evidence type="ECO:0000256" key="3">
    <source>
        <dbReference type="ARBA" id="ARBA00022723"/>
    </source>
</evidence>
<reference evidence="7" key="1">
    <citation type="submission" date="2016-10" db="EMBL/GenBank/DDBJ databases">
        <authorList>
            <person name="de Groot N.N."/>
        </authorList>
    </citation>
    <scope>NUCLEOTIDE SEQUENCE</scope>
</reference>
<keyword evidence="6" id="KW-0460">Magnesium</keyword>
<dbReference type="PANTHER" id="PTHR11136:SF0">
    <property type="entry name" value="DIHYDROFOLATE SYNTHETASE-RELATED"/>
    <property type="match status" value="1"/>
</dbReference>
<dbReference type="EC" id="6.3.2.12" evidence="7"/>
<proteinExistence type="inferred from homology"/>
<dbReference type="GO" id="GO:0004326">
    <property type="term" value="F:tetrahydrofolylpolyglutamate synthase activity"/>
    <property type="evidence" value="ECO:0007669"/>
    <property type="project" value="UniProtKB-EC"/>
</dbReference>
<evidence type="ECO:0000256" key="4">
    <source>
        <dbReference type="ARBA" id="ARBA00022741"/>
    </source>
</evidence>
<dbReference type="GO" id="GO:0046872">
    <property type="term" value="F:metal ion binding"/>
    <property type="evidence" value="ECO:0007669"/>
    <property type="project" value="UniProtKB-KW"/>
</dbReference>
<dbReference type="NCBIfam" id="TIGR01499">
    <property type="entry name" value="folC"/>
    <property type="match status" value="1"/>
</dbReference>
<gene>
    <name evidence="7" type="ORF">MNB_SM-7-1137</name>
</gene>
<dbReference type="EMBL" id="FPHB01000011">
    <property type="protein sequence ID" value="SFV50628.1"/>
    <property type="molecule type" value="Genomic_DNA"/>
</dbReference>
<keyword evidence="4" id="KW-0547">Nucleotide-binding</keyword>
<name>A0A1W1BB33_9ZZZZ</name>
<sequence>MSSNDLFSFLEAKPLFYDEIDYERFPRIYDRIKNYFTTPKTIHIVGTNGKGTTGRFLAEAIKKASKRVGHYTSPHIMRFHERIWIDGREVDDALLQKMHKKLQSILTHKESEELSYFEYTTLLAMLCFEGCEYLVLEAGLGGEHDATAVFPKELTILTPVDRDHEAFLGESIKEITKTKLGAIADTLIVAKQYHKEVEDIAKEITKQKKAKLYKTEEILLQSDKELADKLQKRLELPEYLKENLQTSIAALKLLKIPYSITSFEEARLFGRLTKILPNVLVDVGHNPLAARSITKALKGHKVVLIYNSFKDKDYYSILSLLKPIIKRVEILELKHQRIAEKEALYKTLNELKIQYTHFSTIKKDQFYLVFGSFSVVEEFLKRVNA</sequence>
<comment type="similarity">
    <text evidence="1">Belongs to the folylpolyglutamate synthase family.</text>
</comment>
<dbReference type="Gene3D" id="3.90.190.20">
    <property type="entry name" value="Mur ligase, C-terminal domain"/>
    <property type="match status" value="1"/>
</dbReference>
<keyword evidence="5" id="KW-0067">ATP-binding</keyword>
<accession>A0A1W1BB33</accession>
<dbReference type="AlphaFoldDB" id="A0A1W1BB33"/>
<dbReference type="GO" id="GO:0008841">
    <property type="term" value="F:dihydrofolate synthase activity"/>
    <property type="evidence" value="ECO:0007669"/>
    <property type="project" value="UniProtKB-EC"/>
</dbReference>
<evidence type="ECO:0000256" key="2">
    <source>
        <dbReference type="ARBA" id="ARBA00022598"/>
    </source>
</evidence>
<keyword evidence="3" id="KW-0479">Metal-binding</keyword>
<organism evidence="7">
    <name type="scientific">hydrothermal vent metagenome</name>
    <dbReference type="NCBI Taxonomy" id="652676"/>
    <lineage>
        <taxon>unclassified sequences</taxon>
        <taxon>metagenomes</taxon>
        <taxon>ecological metagenomes</taxon>
    </lineage>
</organism>